<accession>A0A8S5THF6</accession>
<reference evidence="1" key="1">
    <citation type="journal article" date="2021" name="Proc. Natl. Acad. Sci. U.S.A.">
        <title>A Catalog of Tens of Thousands of Viruses from Human Metagenomes Reveals Hidden Associations with Chronic Diseases.</title>
        <authorList>
            <person name="Tisza M.J."/>
            <person name="Buck C.B."/>
        </authorList>
    </citation>
    <scope>NUCLEOTIDE SEQUENCE</scope>
    <source>
        <strain evidence="1">Ct6Ob18</strain>
    </source>
</reference>
<evidence type="ECO:0000313" key="1">
    <source>
        <dbReference type="EMBL" id="DAF62568.1"/>
    </source>
</evidence>
<organism evidence="1">
    <name type="scientific">Siphoviridae sp. ct6Ob18</name>
    <dbReference type="NCBI Taxonomy" id="2827783"/>
    <lineage>
        <taxon>Viruses</taxon>
        <taxon>Duplodnaviria</taxon>
        <taxon>Heunggongvirae</taxon>
        <taxon>Uroviricota</taxon>
        <taxon>Caudoviricetes</taxon>
    </lineage>
</organism>
<protein>
    <submittedName>
        <fullName evidence="1">Uncharacterized protein</fullName>
    </submittedName>
</protein>
<dbReference type="EMBL" id="BK032824">
    <property type="protein sequence ID" value="DAF62568.1"/>
    <property type="molecule type" value="Genomic_DNA"/>
</dbReference>
<sequence>MKSVPDYIVKDLLRLLPVLIENVNLESKSTRVQNAVRLVKNIIKKLSKIQD</sequence>
<name>A0A8S5THF6_9CAUD</name>
<proteinExistence type="predicted"/>